<feature type="domain" description="Pectinesterase inhibitor" evidence="4">
    <location>
        <begin position="20"/>
        <end position="136"/>
    </location>
</feature>
<dbReference type="InterPro" id="IPR035513">
    <property type="entry name" value="Invertase/methylesterase_inhib"/>
</dbReference>
<protein>
    <submittedName>
        <fullName evidence="5">Pectinesterase inhibitor</fullName>
    </submittedName>
</protein>
<dbReference type="Gene3D" id="1.20.140.40">
    <property type="entry name" value="Invertase/pectin methylesterase inhibitor family protein"/>
    <property type="match status" value="1"/>
</dbReference>
<evidence type="ECO:0000256" key="3">
    <source>
        <dbReference type="ARBA" id="ARBA00038471"/>
    </source>
</evidence>
<dbReference type="SUPFAM" id="SSF101148">
    <property type="entry name" value="Plant invertase/pectin methylesterase inhibitor"/>
    <property type="match status" value="1"/>
</dbReference>
<comment type="similarity">
    <text evidence="3">Belongs to the PMEI family.</text>
</comment>
<dbReference type="SMART" id="SM00856">
    <property type="entry name" value="PMEI"/>
    <property type="match status" value="1"/>
</dbReference>
<sequence>MTLIPLIVLNQCLTSIGQETGKALIATVCSKTENPQDCISLLESDPRSFTSNLTGLARIALEITARNARNCRDFYIDSVGNLWDSLRAFDELKFDKSYQSLQYVIGNVTDCQNTPLDDFNGLNATMLKITKYVLAILHQLF</sequence>
<evidence type="ECO:0000256" key="1">
    <source>
        <dbReference type="ARBA" id="ARBA00022729"/>
    </source>
</evidence>
<evidence type="ECO:0000259" key="4">
    <source>
        <dbReference type="SMART" id="SM00856"/>
    </source>
</evidence>
<dbReference type="PANTHER" id="PTHR36710:SF18">
    <property type="entry name" value="PECTINESTERASE INHIBITOR 5-RELATED"/>
    <property type="match status" value="1"/>
</dbReference>
<keyword evidence="1" id="KW-0732">Signal</keyword>
<evidence type="ECO:0000313" key="6">
    <source>
        <dbReference type="Proteomes" id="UP000187203"/>
    </source>
</evidence>
<organism evidence="5 6">
    <name type="scientific">Corchorus olitorius</name>
    <dbReference type="NCBI Taxonomy" id="93759"/>
    <lineage>
        <taxon>Eukaryota</taxon>
        <taxon>Viridiplantae</taxon>
        <taxon>Streptophyta</taxon>
        <taxon>Embryophyta</taxon>
        <taxon>Tracheophyta</taxon>
        <taxon>Spermatophyta</taxon>
        <taxon>Magnoliopsida</taxon>
        <taxon>eudicotyledons</taxon>
        <taxon>Gunneridae</taxon>
        <taxon>Pentapetalae</taxon>
        <taxon>rosids</taxon>
        <taxon>malvids</taxon>
        <taxon>Malvales</taxon>
        <taxon>Malvaceae</taxon>
        <taxon>Grewioideae</taxon>
        <taxon>Apeibeae</taxon>
        <taxon>Corchorus</taxon>
    </lineage>
</organism>
<keyword evidence="2" id="KW-1015">Disulfide bond</keyword>
<dbReference type="GO" id="GO:0004857">
    <property type="term" value="F:enzyme inhibitor activity"/>
    <property type="evidence" value="ECO:0007669"/>
    <property type="project" value="InterPro"/>
</dbReference>
<gene>
    <name evidence="5" type="ORF">COLO4_33188</name>
</gene>
<dbReference type="AlphaFoldDB" id="A0A1R3GVP4"/>
<comment type="caution">
    <text evidence="5">The sequence shown here is derived from an EMBL/GenBank/DDBJ whole genome shotgun (WGS) entry which is preliminary data.</text>
</comment>
<accession>A0A1R3GVP4</accession>
<dbReference type="PANTHER" id="PTHR36710">
    <property type="entry name" value="PECTINESTERASE INHIBITOR-LIKE"/>
    <property type="match status" value="1"/>
</dbReference>
<evidence type="ECO:0000256" key="2">
    <source>
        <dbReference type="ARBA" id="ARBA00023157"/>
    </source>
</evidence>
<dbReference type="NCBIfam" id="TIGR01614">
    <property type="entry name" value="PME_inhib"/>
    <property type="match status" value="1"/>
</dbReference>
<dbReference type="EMBL" id="AWUE01021447">
    <property type="protein sequence ID" value="OMO62198.1"/>
    <property type="molecule type" value="Genomic_DNA"/>
</dbReference>
<evidence type="ECO:0000313" key="5">
    <source>
        <dbReference type="EMBL" id="OMO62198.1"/>
    </source>
</evidence>
<proteinExistence type="inferred from homology"/>
<reference evidence="6" key="1">
    <citation type="submission" date="2013-09" db="EMBL/GenBank/DDBJ databases">
        <title>Corchorus olitorius genome sequencing.</title>
        <authorList>
            <person name="Alam M."/>
            <person name="Haque M.S."/>
            <person name="Islam M.S."/>
            <person name="Emdad E.M."/>
            <person name="Islam M.M."/>
            <person name="Ahmed B."/>
            <person name="Halim A."/>
            <person name="Hossen Q.M.M."/>
            <person name="Hossain M.Z."/>
            <person name="Ahmed R."/>
            <person name="Khan M.M."/>
            <person name="Islam R."/>
            <person name="Rashid M.M."/>
            <person name="Khan S.A."/>
            <person name="Rahman M.S."/>
            <person name="Alam M."/>
            <person name="Yahiya A.S."/>
            <person name="Khan M.S."/>
            <person name="Azam M.S."/>
            <person name="Haque T."/>
            <person name="Lashkar M.Z.H."/>
            <person name="Akhand A.I."/>
            <person name="Morshed G."/>
            <person name="Roy S."/>
            <person name="Uddin K.S."/>
            <person name="Rabeya T."/>
            <person name="Hossain A.S."/>
            <person name="Chowdhury A."/>
            <person name="Snigdha A.R."/>
            <person name="Mortoza M.S."/>
            <person name="Matin S.A."/>
            <person name="Hoque S.M.E."/>
            <person name="Islam M.K."/>
            <person name="Roy D.K."/>
            <person name="Haider R."/>
            <person name="Moosa M.M."/>
            <person name="Elias S.M."/>
            <person name="Hasan A.M."/>
            <person name="Jahan S."/>
            <person name="Shafiuddin M."/>
            <person name="Mahmood N."/>
            <person name="Shommy N.S."/>
        </authorList>
    </citation>
    <scope>NUCLEOTIDE SEQUENCE [LARGE SCALE GENOMIC DNA]</scope>
    <source>
        <strain evidence="6">cv. O-4</strain>
    </source>
</reference>
<keyword evidence="6" id="KW-1185">Reference proteome</keyword>
<dbReference type="InterPro" id="IPR006501">
    <property type="entry name" value="Pectinesterase_inhib_dom"/>
</dbReference>
<dbReference type="OrthoDB" id="764172at2759"/>
<dbReference type="Pfam" id="PF04043">
    <property type="entry name" value="PMEI"/>
    <property type="match status" value="1"/>
</dbReference>
<name>A0A1R3GVP4_9ROSI</name>
<dbReference type="Proteomes" id="UP000187203">
    <property type="component" value="Unassembled WGS sequence"/>
</dbReference>
<dbReference type="InterPro" id="IPR052421">
    <property type="entry name" value="PCW_Enzyme_Inhibitor"/>
</dbReference>